<feature type="transmembrane region" description="Helical" evidence="21">
    <location>
        <begin position="211"/>
        <end position="232"/>
    </location>
</feature>
<keyword evidence="6" id="KW-0967">Endosome</keyword>
<evidence type="ECO:0000256" key="16">
    <source>
        <dbReference type="ARBA" id="ARBA00036887"/>
    </source>
</evidence>
<evidence type="ECO:0000256" key="15">
    <source>
        <dbReference type="ARBA" id="ARBA00036878"/>
    </source>
</evidence>
<dbReference type="GO" id="GO:0005765">
    <property type="term" value="C:lysosomal membrane"/>
    <property type="evidence" value="ECO:0007669"/>
    <property type="project" value="UniProtKB-SubCell"/>
</dbReference>
<evidence type="ECO:0000256" key="14">
    <source>
        <dbReference type="ARBA" id="ARBA00036663"/>
    </source>
</evidence>
<dbReference type="PANTHER" id="PTHR22950:SF244">
    <property type="entry name" value="NEUTRAL AMINO ACID TRANSPORTER 9"/>
    <property type="match status" value="1"/>
</dbReference>
<keyword evidence="11" id="KW-1015">Disulfide bond</keyword>
<feature type="transmembrane region" description="Helical" evidence="21">
    <location>
        <begin position="239"/>
        <end position="258"/>
    </location>
</feature>
<keyword evidence="8 21" id="KW-1133">Transmembrane helix</keyword>
<keyword evidence="5" id="KW-0479">Metal-binding</keyword>
<keyword evidence="7" id="KW-0029">Amino-acid transport</keyword>
<accession>A0A8C4R1V4</accession>
<dbReference type="AlphaFoldDB" id="A0A8C4R1V4"/>
<keyword evidence="10 21" id="KW-0472">Membrane</keyword>
<reference evidence="23" key="1">
    <citation type="submission" date="2025-08" db="UniProtKB">
        <authorList>
            <consortium name="Ensembl"/>
        </authorList>
    </citation>
    <scope>IDENTIFICATION</scope>
</reference>
<evidence type="ECO:0000256" key="9">
    <source>
        <dbReference type="ARBA" id="ARBA00023053"/>
    </source>
</evidence>
<evidence type="ECO:0000256" key="5">
    <source>
        <dbReference type="ARBA" id="ARBA00022723"/>
    </source>
</evidence>
<comment type="catalytic activity">
    <reaction evidence="15">
        <text>L-glutamine(out) = L-glutamine(in)</text>
        <dbReference type="Rhea" id="RHEA:73419"/>
        <dbReference type="ChEBI" id="CHEBI:58359"/>
    </reaction>
</comment>
<dbReference type="Pfam" id="PF01490">
    <property type="entry name" value="Aa_trans"/>
    <property type="match status" value="1"/>
</dbReference>
<keyword evidence="24" id="KW-1185">Reference proteome</keyword>
<evidence type="ECO:0000256" key="20">
    <source>
        <dbReference type="ARBA" id="ARBA00042870"/>
    </source>
</evidence>
<evidence type="ECO:0000256" key="6">
    <source>
        <dbReference type="ARBA" id="ARBA00022753"/>
    </source>
</evidence>
<reference evidence="23" key="2">
    <citation type="submission" date="2025-09" db="UniProtKB">
        <authorList>
            <consortium name="Ensembl"/>
        </authorList>
    </citation>
    <scope>IDENTIFICATION</scope>
</reference>
<evidence type="ECO:0000256" key="3">
    <source>
        <dbReference type="ARBA" id="ARBA00022448"/>
    </source>
</evidence>
<proteinExistence type="inferred from homology"/>
<keyword evidence="3" id="KW-0813">Transport</keyword>
<evidence type="ECO:0000256" key="17">
    <source>
        <dbReference type="ARBA" id="ARBA00036984"/>
    </source>
</evidence>
<feature type="transmembrane region" description="Helical" evidence="21">
    <location>
        <begin position="125"/>
        <end position="144"/>
    </location>
</feature>
<evidence type="ECO:0000256" key="10">
    <source>
        <dbReference type="ARBA" id="ARBA00023136"/>
    </source>
</evidence>
<sequence>MWTITIYLRFYPHKLNKSIKGVSKHIYSALGSRRMAQCIEHGLDPGILSFVIWNTMMGTSLLSIPWGTMQSGFTMGIILIFVVGLIMLYSAYRVLQSPKEIAGNTHEYEFTDVCAWYFGRPGRGLVLAFSMIAICGALIVYWVLMSNFLYNTGKYIFGECFGLFDLLSTINLLSCLFPVICPTPPQQHNVSMSLKASLKTFSSYWHKQETVPFYLIALILPLLNFHSVNFFARFNNIGTLAIFYLIILVTIKVSHWGFHMDFHWISCNDLHYIPGNPLVSLVYQNLFAFYLENKVYTSVL</sequence>
<dbReference type="GO" id="GO:0015179">
    <property type="term" value="F:L-amino acid transmembrane transporter activity"/>
    <property type="evidence" value="ECO:0007669"/>
    <property type="project" value="TreeGrafter"/>
</dbReference>
<evidence type="ECO:0000256" key="13">
    <source>
        <dbReference type="ARBA" id="ARBA00023228"/>
    </source>
</evidence>
<dbReference type="GO" id="GO:0046872">
    <property type="term" value="F:metal ion binding"/>
    <property type="evidence" value="ECO:0007669"/>
    <property type="project" value="UniProtKB-KW"/>
</dbReference>
<evidence type="ECO:0000256" key="8">
    <source>
        <dbReference type="ARBA" id="ARBA00022989"/>
    </source>
</evidence>
<evidence type="ECO:0000256" key="11">
    <source>
        <dbReference type="ARBA" id="ARBA00023157"/>
    </source>
</evidence>
<evidence type="ECO:0000256" key="12">
    <source>
        <dbReference type="ARBA" id="ARBA00023180"/>
    </source>
</evidence>
<keyword evidence="13" id="KW-0458">Lysosome</keyword>
<dbReference type="Proteomes" id="UP000694388">
    <property type="component" value="Unplaced"/>
</dbReference>
<comment type="catalytic activity">
    <reaction evidence="16">
        <text>L-leucine(in) = L-leucine(out)</text>
        <dbReference type="Rhea" id="RHEA:73011"/>
        <dbReference type="ChEBI" id="CHEBI:57427"/>
    </reaction>
</comment>
<protein>
    <recommendedName>
        <fullName evidence="19">Neutral amino acid transporter 9</fullName>
    </recommendedName>
    <alternativeName>
        <fullName evidence="20">Solute carrier family 38 member 9</fullName>
    </alternativeName>
</protein>
<name>A0A8C4R1V4_EPTBU</name>
<dbReference type="InterPro" id="IPR013057">
    <property type="entry name" value="AA_transpt_TM"/>
</dbReference>
<evidence type="ECO:0000259" key="22">
    <source>
        <dbReference type="Pfam" id="PF01490"/>
    </source>
</evidence>
<evidence type="ECO:0000256" key="1">
    <source>
        <dbReference type="ARBA" id="ARBA00004107"/>
    </source>
</evidence>
<dbReference type="PANTHER" id="PTHR22950">
    <property type="entry name" value="AMINO ACID TRANSPORTER"/>
    <property type="match status" value="1"/>
</dbReference>
<feature type="transmembrane region" description="Helical" evidence="21">
    <location>
        <begin position="47"/>
        <end position="66"/>
    </location>
</feature>
<evidence type="ECO:0000256" key="7">
    <source>
        <dbReference type="ARBA" id="ARBA00022970"/>
    </source>
</evidence>
<dbReference type="GO" id="GO:0031902">
    <property type="term" value="C:late endosome membrane"/>
    <property type="evidence" value="ECO:0007669"/>
    <property type="project" value="UniProtKB-SubCell"/>
</dbReference>
<feature type="domain" description="Amino acid transporter transmembrane" evidence="22">
    <location>
        <begin position="49"/>
        <end position="191"/>
    </location>
</feature>
<dbReference type="GeneTree" id="ENSGT00390000005646"/>
<feature type="transmembrane region" description="Helical" evidence="21">
    <location>
        <begin position="73"/>
        <end position="92"/>
    </location>
</feature>
<evidence type="ECO:0000256" key="19">
    <source>
        <dbReference type="ARBA" id="ARBA00040233"/>
    </source>
</evidence>
<dbReference type="Ensembl" id="ENSEBUT00000024495.1">
    <property type="protein sequence ID" value="ENSEBUP00000023919.1"/>
    <property type="gene ID" value="ENSEBUG00000014733.1"/>
</dbReference>
<evidence type="ECO:0000313" key="23">
    <source>
        <dbReference type="Ensembl" id="ENSEBUP00000023919.1"/>
    </source>
</evidence>
<evidence type="ECO:0000256" key="18">
    <source>
        <dbReference type="ARBA" id="ARBA00038442"/>
    </source>
</evidence>
<evidence type="ECO:0000313" key="24">
    <source>
        <dbReference type="Proteomes" id="UP000694388"/>
    </source>
</evidence>
<evidence type="ECO:0000256" key="4">
    <source>
        <dbReference type="ARBA" id="ARBA00022692"/>
    </source>
</evidence>
<evidence type="ECO:0000256" key="21">
    <source>
        <dbReference type="SAM" id="Phobius"/>
    </source>
</evidence>
<comment type="catalytic activity">
    <reaction evidence="14">
        <text>L-asparagine(out) = L-asparagine(in)</text>
        <dbReference type="Rhea" id="RHEA:73423"/>
        <dbReference type="ChEBI" id="CHEBI:58048"/>
    </reaction>
</comment>
<keyword evidence="12" id="KW-0325">Glycoprotein</keyword>
<comment type="similarity">
    <text evidence="18">Belongs to the amino acid/polyamine transporter 2 family. SLC38A9 subfamily.</text>
</comment>
<organism evidence="23 24">
    <name type="scientific">Eptatretus burgeri</name>
    <name type="common">Inshore hagfish</name>
    <dbReference type="NCBI Taxonomy" id="7764"/>
    <lineage>
        <taxon>Eukaryota</taxon>
        <taxon>Metazoa</taxon>
        <taxon>Chordata</taxon>
        <taxon>Craniata</taxon>
        <taxon>Vertebrata</taxon>
        <taxon>Cyclostomata</taxon>
        <taxon>Myxini</taxon>
        <taxon>Myxiniformes</taxon>
        <taxon>Myxinidae</taxon>
        <taxon>Eptatretinae</taxon>
        <taxon>Eptatretus</taxon>
    </lineage>
</organism>
<comment type="subcellular location">
    <subcellularLocation>
        <location evidence="1">Late endosome membrane</location>
        <topology evidence="1">Multi-pass membrane protein</topology>
    </subcellularLocation>
    <subcellularLocation>
        <location evidence="2">Lysosome membrane</location>
        <topology evidence="2">Multi-pass membrane protein</topology>
    </subcellularLocation>
</comment>
<keyword evidence="4 21" id="KW-0812">Transmembrane</keyword>
<keyword evidence="9" id="KW-0915">Sodium</keyword>
<comment type="catalytic activity">
    <reaction evidence="17">
        <text>L-tyrosine(in) = L-tyrosine(out)</text>
        <dbReference type="Rhea" id="RHEA:68572"/>
        <dbReference type="ChEBI" id="CHEBI:58315"/>
    </reaction>
</comment>
<evidence type="ECO:0000256" key="2">
    <source>
        <dbReference type="ARBA" id="ARBA00004155"/>
    </source>
</evidence>